<gene>
    <name evidence="3" type="ORF">GCM10010989_01180</name>
</gene>
<dbReference type="Proteomes" id="UP000598997">
    <property type="component" value="Unassembled WGS sequence"/>
</dbReference>
<dbReference type="InterPro" id="IPR043504">
    <property type="entry name" value="Peptidase_S1_PA_chymotrypsin"/>
</dbReference>
<evidence type="ECO:0000313" key="3">
    <source>
        <dbReference type="EMBL" id="GGD30823.1"/>
    </source>
</evidence>
<dbReference type="PRINTS" id="PR00834">
    <property type="entry name" value="PROTEASES2C"/>
</dbReference>
<keyword evidence="1" id="KW-0472">Membrane</keyword>
<dbReference type="AlphaFoldDB" id="A0A916Y4V2"/>
<keyword evidence="1" id="KW-1133">Transmembrane helix</keyword>
<name>A0A916Y4V2_9SPHN</name>
<reference evidence="3 4" key="1">
    <citation type="journal article" date="2014" name="Int. J. Syst. Evol. Microbiol.">
        <title>Complete genome sequence of Corynebacterium casei LMG S-19264T (=DSM 44701T), isolated from a smear-ripened cheese.</title>
        <authorList>
            <consortium name="US DOE Joint Genome Institute (JGI-PGF)"/>
            <person name="Walter F."/>
            <person name="Albersmeier A."/>
            <person name="Kalinowski J."/>
            <person name="Ruckert C."/>
        </authorList>
    </citation>
    <scope>NUCLEOTIDE SEQUENCE [LARGE SCALE GENOMIC DNA]</scope>
    <source>
        <strain evidence="3 4">CGMCC 1.15358</strain>
    </source>
</reference>
<proteinExistence type="predicted"/>
<feature type="chain" id="PRO_5037298252" description="Trypsin-like peptidase domain-containing protein" evidence="2">
    <location>
        <begin position="32"/>
        <end position="549"/>
    </location>
</feature>
<dbReference type="GO" id="GO:0006508">
    <property type="term" value="P:proteolysis"/>
    <property type="evidence" value="ECO:0007669"/>
    <property type="project" value="InterPro"/>
</dbReference>
<evidence type="ECO:0000313" key="4">
    <source>
        <dbReference type="Proteomes" id="UP000598997"/>
    </source>
</evidence>
<keyword evidence="2" id="KW-0732">Signal</keyword>
<dbReference type="PANTHER" id="PTHR43019">
    <property type="entry name" value="SERINE ENDOPROTEASE DEGS"/>
    <property type="match status" value="1"/>
</dbReference>
<dbReference type="GO" id="GO:0004252">
    <property type="term" value="F:serine-type endopeptidase activity"/>
    <property type="evidence" value="ECO:0007669"/>
    <property type="project" value="InterPro"/>
</dbReference>
<dbReference type="InterPro" id="IPR001940">
    <property type="entry name" value="Peptidase_S1C"/>
</dbReference>
<dbReference type="InterPro" id="IPR009003">
    <property type="entry name" value="Peptidase_S1_PA"/>
</dbReference>
<accession>A0A916Y4V2</accession>
<evidence type="ECO:0000256" key="2">
    <source>
        <dbReference type="SAM" id="SignalP"/>
    </source>
</evidence>
<feature type="transmembrane region" description="Helical" evidence="1">
    <location>
        <begin position="314"/>
        <end position="337"/>
    </location>
</feature>
<dbReference type="RefSeq" id="WP_066765859.1">
    <property type="nucleotide sequence ID" value="NZ_BMIO01000001.1"/>
</dbReference>
<evidence type="ECO:0008006" key="5">
    <source>
        <dbReference type="Google" id="ProtNLM"/>
    </source>
</evidence>
<dbReference type="EMBL" id="BMIO01000001">
    <property type="protein sequence ID" value="GGD30823.1"/>
    <property type="molecule type" value="Genomic_DNA"/>
</dbReference>
<protein>
    <recommendedName>
        <fullName evidence="5">Trypsin-like peptidase domain-containing protein</fullName>
    </recommendedName>
</protein>
<dbReference type="Gene3D" id="2.40.10.10">
    <property type="entry name" value="Trypsin-like serine proteases"/>
    <property type="match status" value="2"/>
</dbReference>
<dbReference type="SUPFAM" id="SSF50494">
    <property type="entry name" value="Trypsin-like serine proteases"/>
    <property type="match status" value="1"/>
</dbReference>
<feature type="transmembrane region" description="Helical" evidence="1">
    <location>
        <begin position="344"/>
        <end position="363"/>
    </location>
</feature>
<sequence>MGSRFPHPTKAFAALRVVLCALLLACTLHVAAPSPARADSADINAAARSVVRVVIVLRDSSGYDVIGHGTGFAVTSKLIVTNAHVLAPLLEDDRLRLGVVPAQGRTGYFARIVRVSSDVDLALIELTEDASLPVATLYTGAVDDGADVFAVGYPANVDEALGLGLNGLVSPQAPVKSRGQVSGGRSSSQFDTLLHTAPIGTGNSGGPLLDACGRVVGVNSFGTISDNGSDSEFYFAVSMRELAPFLRKAGVSAHTNALPCQSLAAFDADESARALRESATQQARMEAAATERRLKAERASRRSELDTIDERETLMALAGLMLALMVLGAAVSMRFFARQEQEQGTASAVFALLCMVGALAAWFSRPSVDDIVERASQAERAAMAEVPAVTPPDSLVDKGRFVCRFRPERSRVTVSNTNEVRLDWSPDGCVNEKTQYGLMEGNWTRISVNGADQTISLNRYDPQGRVYTVDRYLVDLQTMDAARKARSDFQAPACGAGVEAARELGDAQQAIRALLPKMPNERLVYSCEPAPNDGAANAVAAGENGASEG</sequence>
<feature type="signal peptide" evidence="2">
    <location>
        <begin position="1"/>
        <end position="31"/>
    </location>
</feature>
<evidence type="ECO:0000256" key="1">
    <source>
        <dbReference type="SAM" id="Phobius"/>
    </source>
</evidence>
<keyword evidence="1" id="KW-0812">Transmembrane</keyword>
<organism evidence="3 4">
    <name type="scientific">Croceicoccus pelagius</name>
    <dbReference type="NCBI Taxonomy" id="1703341"/>
    <lineage>
        <taxon>Bacteria</taxon>
        <taxon>Pseudomonadati</taxon>
        <taxon>Pseudomonadota</taxon>
        <taxon>Alphaproteobacteria</taxon>
        <taxon>Sphingomonadales</taxon>
        <taxon>Erythrobacteraceae</taxon>
        <taxon>Croceicoccus</taxon>
    </lineage>
</organism>
<comment type="caution">
    <text evidence="3">The sequence shown here is derived from an EMBL/GenBank/DDBJ whole genome shotgun (WGS) entry which is preliminary data.</text>
</comment>
<dbReference type="PANTHER" id="PTHR43019:SF23">
    <property type="entry name" value="PROTEASE DO-LIKE 5, CHLOROPLASTIC"/>
    <property type="match status" value="1"/>
</dbReference>
<dbReference type="Pfam" id="PF13365">
    <property type="entry name" value="Trypsin_2"/>
    <property type="match status" value="1"/>
</dbReference>
<keyword evidence="4" id="KW-1185">Reference proteome</keyword>